<keyword evidence="1" id="KW-0175">Coiled coil</keyword>
<dbReference type="Pfam" id="PF25254">
    <property type="entry name" value="DUF7856"/>
    <property type="match status" value="1"/>
</dbReference>
<feature type="coiled-coil region" evidence="1">
    <location>
        <begin position="132"/>
        <end position="159"/>
    </location>
</feature>
<organism evidence="3 4">
    <name type="scientific">Halorubrum tibetense</name>
    <dbReference type="NCBI Taxonomy" id="175631"/>
    <lineage>
        <taxon>Archaea</taxon>
        <taxon>Methanobacteriati</taxon>
        <taxon>Methanobacteriota</taxon>
        <taxon>Stenosarchaea group</taxon>
        <taxon>Halobacteria</taxon>
        <taxon>Halobacteriales</taxon>
        <taxon>Haloferacaceae</taxon>
        <taxon>Halorubrum</taxon>
    </lineage>
</organism>
<keyword evidence="4" id="KW-1185">Reference proteome</keyword>
<evidence type="ECO:0000313" key="4">
    <source>
        <dbReference type="Proteomes" id="UP001596442"/>
    </source>
</evidence>
<dbReference type="AlphaFoldDB" id="A0ABD5SB79"/>
<protein>
    <submittedName>
        <fullName evidence="3">Uncharacterized protein</fullName>
    </submittedName>
</protein>
<dbReference type="InterPro" id="IPR057178">
    <property type="entry name" value="DUF7856"/>
</dbReference>
<dbReference type="Proteomes" id="UP001596442">
    <property type="component" value="Unassembled WGS sequence"/>
</dbReference>
<evidence type="ECO:0000256" key="1">
    <source>
        <dbReference type="SAM" id="Coils"/>
    </source>
</evidence>
<comment type="caution">
    <text evidence="3">The sequence shown here is derived from an EMBL/GenBank/DDBJ whole genome shotgun (WGS) entry which is preliminary data.</text>
</comment>
<dbReference type="RefSeq" id="WP_379780791.1">
    <property type="nucleotide sequence ID" value="NZ_JBHSWW010000081.1"/>
</dbReference>
<sequence>MSRSDSGGNAGGGTPGLGIPSPEAVLGTVPTDRSVRVSLAAAARSRGRTASLASEIAQLREEIASITVPTVDLQSARRQLADATGEEGRLKERVATIRGDVRARRAVDADTAASIAELQDAAAALSVAQTDRIAAEQGLEQARRRAKQARDERERRLRLTDRLRNRRRDARTELANSIYPAFREALPAVPEGDLATPGRDASEYEGSRVAASLAAVRIASIDGPVSLSPAVVSAFESWDGPPAERVLGVRTTRPEL</sequence>
<reference evidence="3 4" key="1">
    <citation type="journal article" date="2019" name="Int. J. Syst. Evol. Microbiol.">
        <title>The Global Catalogue of Microorganisms (GCM) 10K type strain sequencing project: providing services to taxonomists for standard genome sequencing and annotation.</title>
        <authorList>
            <consortium name="The Broad Institute Genomics Platform"/>
            <consortium name="The Broad Institute Genome Sequencing Center for Infectious Disease"/>
            <person name="Wu L."/>
            <person name="Ma J."/>
        </authorList>
    </citation>
    <scope>NUCLEOTIDE SEQUENCE [LARGE SCALE GENOMIC DNA]</scope>
    <source>
        <strain evidence="3 4">CGMCC 1.3239</strain>
    </source>
</reference>
<evidence type="ECO:0000256" key="2">
    <source>
        <dbReference type="SAM" id="MobiDB-lite"/>
    </source>
</evidence>
<accession>A0ABD5SB79</accession>
<dbReference type="EMBL" id="JBHSWW010000081">
    <property type="protein sequence ID" value="MFC6753297.1"/>
    <property type="molecule type" value="Genomic_DNA"/>
</dbReference>
<name>A0ABD5SB79_9EURY</name>
<feature type="region of interest" description="Disordered" evidence="2">
    <location>
        <begin position="1"/>
        <end position="26"/>
    </location>
</feature>
<gene>
    <name evidence="3" type="ORF">ACFQEU_07425</name>
</gene>
<proteinExistence type="predicted"/>
<evidence type="ECO:0000313" key="3">
    <source>
        <dbReference type="EMBL" id="MFC6753297.1"/>
    </source>
</evidence>